<feature type="domain" description="Clp R" evidence="2">
    <location>
        <begin position="2"/>
        <end position="182"/>
    </location>
</feature>
<evidence type="ECO:0000259" key="2">
    <source>
        <dbReference type="PROSITE" id="PS51903"/>
    </source>
</evidence>
<protein>
    <recommendedName>
        <fullName evidence="2">Clp R domain-containing protein</fullName>
    </recommendedName>
</protein>
<gene>
    <name evidence="3" type="ORF">GJV82_10210</name>
</gene>
<dbReference type="InterPro" id="IPR004176">
    <property type="entry name" value="Clp_R_N"/>
</dbReference>
<evidence type="ECO:0000256" key="1">
    <source>
        <dbReference type="PROSITE-ProRule" id="PRU01251"/>
    </source>
</evidence>
<dbReference type="EMBL" id="WMKA01000020">
    <property type="protein sequence ID" value="MTG89316.1"/>
    <property type="molecule type" value="Genomic_DNA"/>
</dbReference>
<accession>A0A6N7ZIT4</accession>
<dbReference type="Pfam" id="PF02861">
    <property type="entry name" value="Clp_N"/>
    <property type="match status" value="2"/>
</dbReference>
<dbReference type="AlphaFoldDB" id="A0A6N7ZIT4"/>
<dbReference type="SUPFAM" id="SSF81923">
    <property type="entry name" value="Double Clp-N motif"/>
    <property type="match status" value="2"/>
</dbReference>
<dbReference type="InterPro" id="IPR036628">
    <property type="entry name" value="Clp_N_dom_sf"/>
</dbReference>
<reference evidence="3 4" key="1">
    <citation type="submission" date="2019-11" db="EMBL/GenBank/DDBJ databases">
        <title>Cellulosimicrobium composti sp. nov. isolated from a compost.</title>
        <authorList>
            <person name="Yang Y."/>
        </authorList>
    </citation>
    <scope>NUCLEOTIDE SEQUENCE [LARGE SCALE GENOMIC DNA]</scope>
    <source>
        <strain evidence="3 4">BIT-GX5</strain>
    </source>
</reference>
<evidence type="ECO:0000313" key="3">
    <source>
        <dbReference type="EMBL" id="MTG89316.1"/>
    </source>
</evidence>
<evidence type="ECO:0000313" key="4">
    <source>
        <dbReference type="Proteomes" id="UP000440668"/>
    </source>
</evidence>
<dbReference type="Gene3D" id="1.10.1780.10">
    <property type="entry name" value="Clp, N-terminal domain"/>
    <property type="match status" value="2"/>
</dbReference>
<dbReference type="PROSITE" id="PS51903">
    <property type="entry name" value="CLP_R"/>
    <property type="match status" value="1"/>
</dbReference>
<dbReference type="RefSeq" id="WP_155099149.1">
    <property type="nucleotide sequence ID" value="NZ_WMKA01000020.1"/>
</dbReference>
<dbReference type="Proteomes" id="UP000440668">
    <property type="component" value="Unassembled WGS sequence"/>
</dbReference>
<keyword evidence="1" id="KW-0677">Repeat</keyword>
<sequence>MFERFSGDARATVVEAQTHARERGDDAIDAVHLLLALAHQPGGVAASAFAAVGVTPDAVDRHAAALGARDDLDGPALASLGIDLDAVRARTDAAFGAGALDRRRHTRRGHLPFTKEAKKTLELSLREAVRVGSRSIDSGHVLLALVRVDGTTAHRTLVAVLAEAGSDLDGLRTALATEHRAAS</sequence>
<organism evidence="3 4">
    <name type="scientific">Cellulosimicrobium composti</name>
    <dbReference type="NCBI Taxonomy" id="2672572"/>
    <lineage>
        <taxon>Bacteria</taxon>
        <taxon>Bacillati</taxon>
        <taxon>Actinomycetota</taxon>
        <taxon>Actinomycetes</taxon>
        <taxon>Micrococcales</taxon>
        <taxon>Promicromonosporaceae</taxon>
        <taxon>Cellulosimicrobium</taxon>
    </lineage>
</organism>
<name>A0A6N7ZIT4_9MICO</name>
<proteinExistence type="predicted"/>
<comment type="caution">
    <text evidence="3">The sequence shown here is derived from an EMBL/GenBank/DDBJ whole genome shotgun (WGS) entry which is preliminary data.</text>
</comment>